<dbReference type="EMBL" id="KL142368">
    <property type="protein sequence ID" value="KDR84430.1"/>
    <property type="molecule type" value="Genomic_DNA"/>
</dbReference>
<accession>A0A067TML3</accession>
<dbReference type="AlphaFoldDB" id="A0A067TML3"/>
<evidence type="ECO:0000313" key="2">
    <source>
        <dbReference type="Proteomes" id="UP000027222"/>
    </source>
</evidence>
<sequence>MASQVNAEDDGLGYADQCRHCMRKQNLPCRATHVNSVSKSVRLGDFNVSNRE</sequence>
<evidence type="ECO:0000313" key="1">
    <source>
        <dbReference type="EMBL" id="KDR84430.1"/>
    </source>
</evidence>
<protein>
    <submittedName>
        <fullName evidence="1">Uncharacterized protein</fullName>
    </submittedName>
</protein>
<keyword evidence="2" id="KW-1185">Reference proteome</keyword>
<dbReference type="Proteomes" id="UP000027222">
    <property type="component" value="Unassembled WGS sequence"/>
</dbReference>
<reference evidence="2" key="1">
    <citation type="journal article" date="2014" name="Proc. Natl. Acad. Sci. U.S.A.">
        <title>Extensive sampling of basidiomycete genomes demonstrates inadequacy of the white-rot/brown-rot paradigm for wood decay fungi.</title>
        <authorList>
            <person name="Riley R."/>
            <person name="Salamov A.A."/>
            <person name="Brown D.W."/>
            <person name="Nagy L.G."/>
            <person name="Floudas D."/>
            <person name="Held B.W."/>
            <person name="Levasseur A."/>
            <person name="Lombard V."/>
            <person name="Morin E."/>
            <person name="Otillar R."/>
            <person name="Lindquist E.A."/>
            <person name="Sun H."/>
            <person name="LaButti K.M."/>
            <person name="Schmutz J."/>
            <person name="Jabbour D."/>
            <person name="Luo H."/>
            <person name="Baker S.E."/>
            <person name="Pisabarro A.G."/>
            <person name="Walton J.D."/>
            <person name="Blanchette R.A."/>
            <person name="Henrissat B."/>
            <person name="Martin F."/>
            <person name="Cullen D."/>
            <person name="Hibbett D.S."/>
            <person name="Grigoriev I.V."/>
        </authorList>
    </citation>
    <scope>NUCLEOTIDE SEQUENCE [LARGE SCALE GENOMIC DNA]</scope>
    <source>
        <strain evidence="2">CBS 339.88</strain>
    </source>
</reference>
<dbReference type="HOGENOM" id="CLU_3087377_0_0_1"/>
<gene>
    <name evidence="1" type="ORF">GALMADRAFT_712896</name>
</gene>
<name>A0A067TML3_GALM3</name>
<proteinExistence type="predicted"/>
<organism evidence="1 2">
    <name type="scientific">Galerina marginata (strain CBS 339.88)</name>
    <dbReference type="NCBI Taxonomy" id="685588"/>
    <lineage>
        <taxon>Eukaryota</taxon>
        <taxon>Fungi</taxon>
        <taxon>Dikarya</taxon>
        <taxon>Basidiomycota</taxon>
        <taxon>Agaricomycotina</taxon>
        <taxon>Agaricomycetes</taxon>
        <taxon>Agaricomycetidae</taxon>
        <taxon>Agaricales</taxon>
        <taxon>Agaricineae</taxon>
        <taxon>Strophariaceae</taxon>
        <taxon>Galerina</taxon>
    </lineage>
</organism>